<evidence type="ECO:0000313" key="2">
    <source>
        <dbReference type="Proteomes" id="UP000270678"/>
    </source>
</evidence>
<reference evidence="2" key="1">
    <citation type="submission" date="2018-12" db="EMBL/GenBank/DDBJ databases">
        <title>Complete genome sequence of Paenibacillus sp. MBLB1234.</title>
        <authorList>
            <person name="Nam Y.-D."/>
            <person name="Kang J."/>
            <person name="Chung W.-H."/>
            <person name="Park Y.S."/>
        </authorList>
    </citation>
    <scope>NUCLEOTIDE SEQUENCE [LARGE SCALE GENOMIC DNA]</scope>
    <source>
        <strain evidence="2">MBLB1234</strain>
    </source>
</reference>
<keyword evidence="2" id="KW-1185">Reference proteome</keyword>
<dbReference type="SUPFAM" id="SSF52540">
    <property type="entry name" value="P-loop containing nucleoside triphosphate hydrolases"/>
    <property type="match status" value="1"/>
</dbReference>
<name>A0A3S9UUK8_9BACL</name>
<dbReference type="AlphaFoldDB" id="A0A3S9UUK8"/>
<evidence type="ECO:0008006" key="3">
    <source>
        <dbReference type="Google" id="ProtNLM"/>
    </source>
</evidence>
<organism evidence="1 2">
    <name type="scientific">Paenibacillus lutimineralis</name>
    <dbReference type="NCBI Taxonomy" id="2707005"/>
    <lineage>
        <taxon>Bacteria</taxon>
        <taxon>Bacillati</taxon>
        <taxon>Bacillota</taxon>
        <taxon>Bacilli</taxon>
        <taxon>Bacillales</taxon>
        <taxon>Paenibacillaceae</taxon>
        <taxon>Paenibacillus</taxon>
    </lineage>
</organism>
<gene>
    <name evidence="1" type="ORF">EI981_05885</name>
</gene>
<dbReference type="EMBL" id="CP034346">
    <property type="protein sequence ID" value="AZS14028.1"/>
    <property type="molecule type" value="Genomic_DNA"/>
</dbReference>
<dbReference type="Proteomes" id="UP000270678">
    <property type="component" value="Chromosome"/>
</dbReference>
<accession>A0A3S9UUK8</accession>
<dbReference type="InterPro" id="IPR027417">
    <property type="entry name" value="P-loop_NTPase"/>
</dbReference>
<dbReference type="KEGG" id="plut:EI981_05885"/>
<dbReference type="OrthoDB" id="2663226at2"/>
<proteinExistence type="predicted"/>
<protein>
    <recommendedName>
        <fullName evidence="3">AAA domain-containing protein</fullName>
    </recommendedName>
</protein>
<sequence>MKLLVIAGGFHSLVLGSLSRKTVVINSKGLELQDLREFVAEESPTADSVLITDEAFSQKLGQDREHLTHFLEWVKDSGRPGIPVLIITRDSMRVEDFAALSSRYSNLRIVTIDKVRAPLDIFQFELDIAARRESSSIHTNSQAVHKIQNETQANKEPVERKRSFFDRFRSKPDSSTEQLEATDRLSRELDNISRGISRIIAITGHRGSGVTSTIVNLAHEASKRGLSTIIIDMDTEYRSMNMYFDRFHERTNKEEQMSSSLIRTLARPQDYMTTAFNIKDNLWLTSLGYSFHDHRLMEQFYNSEKLIGLISVLRSRFNLVLLDMPLDLFRKFKETMIHIDIFGLCVPNNLHAVLSTVRNVEVVLDQEKATYLNAKAKVIVTQYNDRSRFQDQLFTPDKVSEVLTSGLSEYFRYDMRTAGAVPYNSGFDSQIETDVPLTNTGAEFERAFGQMLLRLMEGA</sequence>
<evidence type="ECO:0000313" key="1">
    <source>
        <dbReference type="EMBL" id="AZS14028.1"/>
    </source>
</evidence>
<dbReference type="Gene3D" id="3.40.50.300">
    <property type="entry name" value="P-loop containing nucleotide triphosphate hydrolases"/>
    <property type="match status" value="1"/>
</dbReference>
<dbReference type="RefSeq" id="WP_126996289.1">
    <property type="nucleotide sequence ID" value="NZ_CP034346.1"/>
</dbReference>